<dbReference type="Proteomes" id="UP000321676">
    <property type="component" value="Unassembled WGS sequence"/>
</dbReference>
<feature type="transmembrane region" description="Helical" evidence="1">
    <location>
        <begin position="246"/>
        <end position="266"/>
    </location>
</feature>
<feature type="transmembrane region" description="Helical" evidence="1">
    <location>
        <begin position="215"/>
        <end position="234"/>
    </location>
</feature>
<accession>A0ABQ0W560</accession>
<name>A0ABQ0W560_9SPHI</name>
<dbReference type="EMBL" id="BJXH01000020">
    <property type="protein sequence ID" value="GEM68596.1"/>
    <property type="molecule type" value="Genomic_DNA"/>
</dbReference>
<keyword evidence="1" id="KW-0812">Transmembrane</keyword>
<feature type="transmembrane region" description="Helical" evidence="1">
    <location>
        <begin position="348"/>
        <end position="371"/>
    </location>
</feature>
<feature type="transmembrane region" description="Helical" evidence="1">
    <location>
        <begin position="94"/>
        <end position="113"/>
    </location>
</feature>
<reference evidence="3 4" key="1">
    <citation type="submission" date="2019-07" db="EMBL/GenBank/DDBJ databases">
        <title>Whole genome shotgun sequence of Sphingobacterium mizutaii NBRC 14946.</title>
        <authorList>
            <person name="Hosoyama A."/>
            <person name="Uohara A."/>
            <person name="Ohji S."/>
            <person name="Ichikawa N."/>
        </authorList>
    </citation>
    <scope>NUCLEOTIDE SEQUENCE [LARGE SCALE GENOMIC DNA]</scope>
    <source>
        <strain evidence="3 4">NBRC 14946</strain>
    </source>
</reference>
<feature type="transmembrane region" description="Helical" evidence="1">
    <location>
        <begin position="152"/>
        <end position="172"/>
    </location>
</feature>
<keyword evidence="1" id="KW-1133">Transmembrane helix</keyword>
<organism evidence="3 4">
    <name type="scientific">Sphingobacterium mizutaii NBRC 14946 = DSM 11724</name>
    <dbReference type="NCBI Taxonomy" id="1220576"/>
    <lineage>
        <taxon>Bacteria</taxon>
        <taxon>Pseudomonadati</taxon>
        <taxon>Bacteroidota</taxon>
        <taxon>Sphingobacteriia</taxon>
        <taxon>Sphingobacteriales</taxon>
        <taxon>Sphingobacteriaceae</taxon>
        <taxon>Sphingobacterium</taxon>
    </lineage>
</organism>
<feature type="transmembrane region" description="Helical" evidence="1">
    <location>
        <begin position="187"/>
        <end position="208"/>
    </location>
</feature>
<evidence type="ECO:0000256" key="1">
    <source>
        <dbReference type="SAM" id="Phobius"/>
    </source>
</evidence>
<feature type="transmembrane region" description="Helical" evidence="1">
    <location>
        <begin position="278"/>
        <end position="297"/>
    </location>
</feature>
<dbReference type="InterPro" id="IPR032176">
    <property type="entry name" value="DUF5009"/>
</dbReference>
<evidence type="ECO:0000313" key="3">
    <source>
        <dbReference type="EMBL" id="GEM68596.1"/>
    </source>
</evidence>
<feature type="transmembrane region" description="Helical" evidence="1">
    <location>
        <begin position="25"/>
        <end position="44"/>
    </location>
</feature>
<feature type="transmembrane region" description="Helical" evidence="1">
    <location>
        <begin position="64"/>
        <end position="82"/>
    </location>
</feature>
<feature type="transmembrane region" description="Helical" evidence="1">
    <location>
        <begin position="128"/>
        <end position="145"/>
    </location>
</feature>
<evidence type="ECO:0000313" key="4">
    <source>
        <dbReference type="Proteomes" id="UP000321676"/>
    </source>
</evidence>
<feature type="transmembrane region" description="Helical" evidence="1">
    <location>
        <begin position="377"/>
        <end position="398"/>
    </location>
</feature>
<keyword evidence="4" id="KW-1185">Reference proteome</keyword>
<gene>
    <name evidence="3" type="ORF">SMI01S_22020</name>
</gene>
<evidence type="ECO:0000259" key="2">
    <source>
        <dbReference type="Pfam" id="PF16401"/>
    </source>
</evidence>
<protein>
    <recommendedName>
        <fullName evidence="2">DUF5009 domain-containing protein</fullName>
    </recommendedName>
</protein>
<proteinExistence type="predicted"/>
<dbReference type="PANTHER" id="PTHR31061:SF24">
    <property type="entry name" value="LD22376P"/>
    <property type="match status" value="1"/>
</dbReference>
<dbReference type="PANTHER" id="PTHR31061">
    <property type="entry name" value="LD22376P"/>
    <property type="match status" value="1"/>
</dbReference>
<feature type="transmembrane region" description="Helical" evidence="1">
    <location>
        <begin position="309"/>
        <end position="328"/>
    </location>
</feature>
<keyword evidence="1" id="KW-0472">Membrane</keyword>
<feature type="domain" description="DUF5009" evidence="2">
    <location>
        <begin position="21"/>
        <end position="176"/>
    </location>
</feature>
<comment type="caution">
    <text evidence="3">The sequence shown here is derived from an EMBL/GenBank/DDBJ whole genome shotgun (WGS) entry which is preliminary data.</text>
</comment>
<dbReference type="RefSeq" id="WP_236736508.1">
    <property type="nucleotide sequence ID" value="NZ_BJXH01000020.1"/>
</dbReference>
<dbReference type="Pfam" id="PF16401">
    <property type="entry name" value="DUF5009"/>
    <property type="match status" value="1"/>
</dbReference>
<sequence>MMSKSPSITSYPPEPKKLRVRAIDIMRGLTLFLMLFVNDLFIPGVPKWLLHTEADMDGMGLADWVFPGFLFMVGMAIPYAVAARRKIGEPTWQIWFHIISRSISLIIIGLLVVNSSSLNPEMTGMNKLLWIGLVYVCIFLIWNNYPKDRNKNLFVGLKLLGIVGLLGLAYIFRAGTPESPAWFEKSWWGILGQIGWGYLVAGSVYLLLRDKLWAAFLAIIFFLFLNVASLSGWIPQMFSFQEFFDVVLHGNVPMIVLSGMAATLIVKKYSKDWKKLAIYLAMYGLISLVVGLIFHQWFIVSKIQATPSWGMLCNGISIMLFVLVYYFIDVRGNNKYSRLFELAGQNSLTTYLAPDLIYFLVWGFGIPLFFYKQPDQMWLAVLGSLLWAYLMLWFGILLNRFGIKLKL</sequence>